<accession>A0A4Q4TRV3</accession>
<dbReference type="GO" id="GO:0005634">
    <property type="term" value="C:nucleus"/>
    <property type="evidence" value="ECO:0007669"/>
    <property type="project" value="TreeGrafter"/>
</dbReference>
<dbReference type="EMBL" id="QJNU01000070">
    <property type="protein sequence ID" value="RYP08193.1"/>
    <property type="molecule type" value="Genomic_DNA"/>
</dbReference>
<name>A0A4Q4TRV3_9PEZI</name>
<dbReference type="InterPro" id="IPR050560">
    <property type="entry name" value="MYB_TF"/>
</dbReference>
<dbReference type="InterPro" id="IPR001005">
    <property type="entry name" value="SANT/Myb"/>
</dbReference>
<dbReference type="InterPro" id="IPR017930">
    <property type="entry name" value="Myb_dom"/>
</dbReference>
<evidence type="ECO:0000313" key="4">
    <source>
        <dbReference type="EMBL" id="RYP08193.1"/>
    </source>
</evidence>
<dbReference type="InterPro" id="IPR009057">
    <property type="entry name" value="Homeodomain-like_sf"/>
</dbReference>
<dbReference type="CDD" id="cd00167">
    <property type="entry name" value="SANT"/>
    <property type="match status" value="2"/>
</dbReference>
<dbReference type="PANTHER" id="PTHR45614:SF51">
    <property type="entry name" value="MYB-LIKE DNA-BINDING PROTEIN BAS1"/>
    <property type="match status" value="1"/>
</dbReference>
<comment type="caution">
    <text evidence="4">The sequence shown here is derived from an EMBL/GenBank/DDBJ whole genome shotgun (WGS) entry which is preliminary data.</text>
</comment>
<dbReference type="GO" id="GO:0000981">
    <property type="term" value="F:DNA-binding transcription factor activity, RNA polymerase II-specific"/>
    <property type="evidence" value="ECO:0007669"/>
    <property type="project" value="TreeGrafter"/>
</dbReference>
<dbReference type="Pfam" id="PF13921">
    <property type="entry name" value="Myb_DNA-bind_6"/>
    <property type="match status" value="1"/>
</dbReference>
<keyword evidence="5" id="KW-1185">Reference proteome</keyword>
<dbReference type="SMART" id="SM00717">
    <property type="entry name" value="SANT"/>
    <property type="match status" value="2"/>
</dbReference>
<feature type="compositionally biased region" description="Polar residues" evidence="1">
    <location>
        <begin position="245"/>
        <end position="254"/>
    </location>
</feature>
<dbReference type="Pfam" id="PF00249">
    <property type="entry name" value="Myb_DNA-binding"/>
    <property type="match status" value="1"/>
</dbReference>
<protein>
    <submittedName>
        <fullName evidence="4">Uncharacterized protein</fullName>
    </submittedName>
</protein>
<sequence length="364" mass="40770">MKHKRRWTSHEDRILREGYAAQAAYPTGKGQTVNWKEIANRLPGRSNKDCRKRYLNEMAGTLKKGPWSKEEDALLINLVEMHSPSWVAISQAMGTRNADQCAKRWQHSLNPELDRHPWQESEITGDARYTVLMRRDTTITPDANSAPCCPKKCQPETAYSFPDDLPTPISMDLEETMHEAEQFNEDGFLKTLSVGTPGTDMNELFGAVFDDPVPSLERLTPIERDNTEHALFSSTCDGHKDPTAAQPTSRQIEPHGLSNQDIFLTEPYFGLSDSLSSDSFCDFTNTIQPSFGLSQNQLPGLEMGKGCSPQSSSPGLWGGRELQVPGAEEASRMTIVIDEARPETLTEIIKLLMESRARVEFHRG</sequence>
<dbReference type="SUPFAM" id="SSF46689">
    <property type="entry name" value="Homeodomain-like"/>
    <property type="match status" value="1"/>
</dbReference>
<dbReference type="PANTHER" id="PTHR45614">
    <property type="entry name" value="MYB PROTEIN-RELATED"/>
    <property type="match status" value="1"/>
</dbReference>
<dbReference type="OrthoDB" id="2143914at2759"/>
<dbReference type="Proteomes" id="UP000293360">
    <property type="component" value="Unassembled WGS sequence"/>
</dbReference>
<gene>
    <name evidence="4" type="ORF">DL764_002053</name>
</gene>
<dbReference type="AlphaFoldDB" id="A0A4Q4TRV3"/>
<dbReference type="Gene3D" id="1.10.10.60">
    <property type="entry name" value="Homeodomain-like"/>
    <property type="match status" value="2"/>
</dbReference>
<evidence type="ECO:0000313" key="5">
    <source>
        <dbReference type="Proteomes" id="UP000293360"/>
    </source>
</evidence>
<feature type="domain" description="HTH myb-type" evidence="3">
    <location>
        <begin position="61"/>
        <end position="113"/>
    </location>
</feature>
<feature type="domain" description="HTH myb-type" evidence="3">
    <location>
        <begin position="1"/>
        <end position="58"/>
    </location>
</feature>
<dbReference type="GO" id="GO:0000978">
    <property type="term" value="F:RNA polymerase II cis-regulatory region sequence-specific DNA binding"/>
    <property type="evidence" value="ECO:0007669"/>
    <property type="project" value="TreeGrafter"/>
</dbReference>
<dbReference type="STRING" id="155417.A0A4Q4TRV3"/>
<dbReference type="PROSITE" id="PS50090">
    <property type="entry name" value="MYB_LIKE"/>
    <property type="match status" value="2"/>
</dbReference>
<proteinExistence type="predicted"/>
<feature type="domain" description="Myb-like" evidence="2">
    <location>
        <begin position="1"/>
        <end position="58"/>
    </location>
</feature>
<evidence type="ECO:0000256" key="1">
    <source>
        <dbReference type="SAM" id="MobiDB-lite"/>
    </source>
</evidence>
<evidence type="ECO:0000259" key="3">
    <source>
        <dbReference type="PROSITE" id="PS51294"/>
    </source>
</evidence>
<reference evidence="4 5" key="1">
    <citation type="submission" date="2018-06" db="EMBL/GenBank/DDBJ databases">
        <title>Complete Genomes of Monosporascus.</title>
        <authorList>
            <person name="Robinson A.J."/>
            <person name="Natvig D.O."/>
        </authorList>
    </citation>
    <scope>NUCLEOTIDE SEQUENCE [LARGE SCALE GENOMIC DNA]</scope>
    <source>
        <strain evidence="4 5">CBS 110550</strain>
    </source>
</reference>
<feature type="domain" description="Myb-like" evidence="2">
    <location>
        <begin position="59"/>
        <end position="109"/>
    </location>
</feature>
<dbReference type="PROSITE" id="PS51294">
    <property type="entry name" value="HTH_MYB"/>
    <property type="match status" value="2"/>
</dbReference>
<organism evidence="4 5">
    <name type="scientific">Monosporascus ibericus</name>
    <dbReference type="NCBI Taxonomy" id="155417"/>
    <lineage>
        <taxon>Eukaryota</taxon>
        <taxon>Fungi</taxon>
        <taxon>Dikarya</taxon>
        <taxon>Ascomycota</taxon>
        <taxon>Pezizomycotina</taxon>
        <taxon>Sordariomycetes</taxon>
        <taxon>Xylariomycetidae</taxon>
        <taxon>Xylariales</taxon>
        <taxon>Xylariales incertae sedis</taxon>
        <taxon>Monosporascus</taxon>
    </lineage>
</organism>
<evidence type="ECO:0000259" key="2">
    <source>
        <dbReference type="PROSITE" id="PS50090"/>
    </source>
</evidence>
<feature type="region of interest" description="Disordered" evidence="1">
    <location>
        <begin position="234"/>
        <end position="254"/>
    </location>
</feature>